<keyword evidence="2" id="KW-1185">Reference proteome</keyword>
<dbReference type="EMBL" id="JAAALK010000283">
    <property type="protein sequence ID" value="KAG8072760.1"/>
    <property type="molecule type" value="Genomic_DNA"/>
</dbReference>
<organism evidence="1 2">
    <name type="scientific">Zizania palustris</name>
    <name type="common">Northern wild rice</name>
    <dbReference type="NCBI Taxonomy" id="103762"/>
    <lineage>
        <taxon>Eukaryota</taxon>
        <taxon>Viridiplantae</taxon>
        <taxon>Streptophyta</taxon>
        <taxon>Embryophyta</taxon>
        <taxon>Tracheophyta</taxon>
        <taxon>Spermatophyta</taxon>
        <taxon>Magnoliopsida</taxon>
        <taxon>Liliopsida</taxon>
        <taxon>Poales</taxon>
        <taxon>Poaceae</taxon>
        <taxon>BOP clade</taxon>
        <taxon>Oryzoideae</taxon>
        <taxon>Oryzeae</taxon>
        <taxon>Zizaniinae</taxon>
        <taxon>Zizania</taxon>
    </lineage>
</organism>
<evidence type="ECO:0000313" key="2">
    <source>
        <dbReference type="Proteomes" id="UP000729402"/>
    </source>
</evidence>
<evidence type="ECO:0000313" key="1">
    <source>
        <dbReference type="EMBL" id="KAG8072760.1"/>
    </source>
</evidence>
<gene>
    <name evidence="1" type="ORF">GUJ93_ZPchr0006g43747</name>
</gene>
<reference evidence="1" key="2">
    <citation type="submission" date="2021-02" db="EMBL/GenBank/DDBJ databases">
        <authorList>
            <person name="Kimball J.A."/>
            <person name="Haas M.W."/>
            <person name="Macchietto M."/>
            <person name="Kono T."/>
            <person name="Duquette J."/>
            <person name="Shao M."/>
        </authorList>
    </citation>
    <scope>NUCLEOTIDE SEQUENCE</scope>
    <source>
        <tissue evidence="1">Fresh leaf tissue</tissue>
    </source>
</reference>
<protein>
    <submittedName>
        <fullName evidence="1">Uncharacterized protein</fullName>
    </submittedName>
</protein>
<sequence length="110" mass="12525">MSDPQYPGWEEGGRDFELSRLLKLYELGKEKQVLFKLCDGSGVKTSGTEIRNALLPVRNSSFRMYILPTGMRFLLLLQLTAGLCSDKSQNDCTAKISLHNDWWIVVRSLK</sequence>
<dbReference type="AlphaFoldDB" id="A0A8J5T2T9"/>
<accession>A0A8J5T2T9</accession>
<dbReference type="Proteomes" id="UP000729402">
    <property type="component" value="Unassembled WGS sequence"/>
</dbReference>
<reference evidence="1" key="1">
    <citation type="journal article" date="2021" name="bioRxiv">
        <title>Whole Genome Assembly and Annotation of Northern Wild Rice, Zizania palustris L., Supports a Whole Genome Duplication in the Zizania Genus.</title>
        <authorList>
            <person name="Haas M."/>
            <person name="Kono T."/>
            <person name="Macchietto M."/>
            <person name="Millas R."/>
            <person name="McGilp L."/>
            <person name="Shao M."/>
            <person name="Duquette J."/>
            <person name="Hirsch C.N."/>
            <person name="Kimball J."/>
        </authorList>
    </citation>
    <scope>NUCLEOTIDE SEQUENCE</scope>
    <source>
        <tissue evidence="1">Fresh leaf tissue</tissue>
    </source>
</reference>
<proteinExistence type="predicted"/>
<name>A0A8J5T2T9_ZIZPA</name>
<comment type="caution">
    <text evidence="1">The sequence shown here is derived from an EMBL/GenBank/DDBJ whole genome shotgun (WGS) entry which is preliminary data.</text>
</comment>